<dbReference type="InterPro" id="IPR046960">
    <property type="entry name" value="PPR_At4g14850-like_plant"/>
</dbReference>
<dbReference type="KEGG" id="atr:18422151"/>
<dbReference type="NCBIfam" id="TIGR00756">
    <property type="entry name" value="PPR"/>
    <property type="match status" value="6"/>
</dbReference>
<reference evidence="4" key="1">
    <citation type="journal article" date="2013" name="Science">
        <title>The Amborella genome and the evolution of flowering plants.</title>
        <authorList>
            <consortium name="Amborella Genome Project"/>
        </authorList>
    </citation>
    <scope>NUCLEOTIDE SEQUENCE [LARGE SCALE GENOMIC DNA]</scope>
</reference>
<dbReference type="FunFam" id="1.25.40.10:FF:000285">
    <property type="entry name" value="Pentatricopeptide repeat-containing protein, chloroplastic"/>
    <property type="match status" value="2"/>
</dbReference>
<gene>
    <name evidence="3" type="ORF">AMTR_s00010p00220510</name>
</gene>
<dbReference type="PANTHER" id="PTHR24015:SF739">
    <property type="entry name" value="OS03G0644200 PROTEIN"/>
    <property type="match status" value="1"/>
</dbReference>
<dbReference type="FunFam" id="1.25.40.10:FF:000730">
    <property type="entry name" value="Pentatricopeptide repeat-containing protein, chloroplastic"/>
    <property type="match status" value="1"/>
</dbReference>
<evidence type="ECO:0000256" key="2">
    <source>
        <dbReference type="PROSITE-ProRule" id="PRU00708"/>
    </source>
</evidence>
<dbReference type="PANTHER" id="PTHR24015">
    <property type="entry name" value="OS07G0578800 PROTEIN-RELATED"/>
    <property type="match status" value="1"/>
</dbReference>
<evidence type="ECO:0000256" key="1">
    <source>
        <dbReference type="ARBA" id="ARBA00022737"/>
    </source>
</evidence>
<dbReference type="InterPro" id="IPR011990">
    <property type="entry name" value="TPR-like_helical_dom_sf"/>
</dbReference>
<keyword evidence="4" id="KW-1185">Reference proteome</keyword>
<dbReference type="Pfam" id="PF13041">
    <property type="entry name" value="PPR_2"/>
    <property type="match status" value="4"/>
</dbReference>
<dbReference type="OMA" id="MFVCLLN"/>
<keyword evidence="1" id="KW-0677">Repeat</keyword>
<evidence type="ECO:0008006" key="5">
    <source>
        <dbReference type="Google" id="ProtNLM"/>
    </source>
</evidence>
<feature type="repeat" description="PPR" evidence="2">
    <location>
        <begin position="255"/>
        <end position="289"/>
    </location>
</feature>
<dbReference type="GO" id="GO:0008380">
    <property type="term" value="P:RNA splicing"/>
    <property type="evidence" value="ECO:0007669"/>
    <property type="project" value="EnsemblPlants"/>
</dbReference>
<dbReference type="PROSITE" id="PS51375">
    <property type="entry name" value="PPR"/>
    <property type="match status" value="5"/>
</dbReference>
<name>W1NFM8_AMBTC</name>
<evidence type="ECO:0000313" key="3">
    <source>
        <dbReference type="EMBL" id="ERM94258.1"/>
    </source>
</evidence>
<dbReference type="eggNOG" id="KOG4197">
    <property type="taxonomic scope" value="Eukaryota"/>
</dbReference>
<feature type="repeat" description="PPR" evidence="2">
    <location>
        <begin position="356"/>
        <end position="390"/>
    </location>
</feature>
<evidence type="ECO:0000313" key="4">
    <source>
        <dbReference type="Proteomes" id="UP000017836"/>
    </source>
</evidence>
<dbReference type="GO" id="GO:0009507">
    <property type="term" value="C:chloroplast"/>
    <property type="evidence" value="ECO:0007669"/>
    <property type="project" value="EnsemblPlants"/>
</dbReference>
<dbReference type="FunFam" id="1.25.40.10:FF:000073">
    <property type="entry name" value="Pentatricopeptide repeat-containing protein chloroplastic"/>
    <property type="match status" value="2"/>
</dbReference>
<protein>
    <recommendedName>
        <fullName evidence="5">Pentacotripeptide-repeat region of PRORP domain-containing protein</fullName>
    </recommendedName>
</protein>
<dbReference type="OrthoDB" id="185373at2759"/>
<dbReference type="Gramene" id="ERM94258">
    <property type="protein sequence ID" value="ERM94258"/>
    <property type="gene ID" value="AMTR_s00010p00220510"/>
</dbReference>
<dbReference type="GO" id="GO:0003723">
    <property type="term" value="F:RNA binding"/>
    <property type="evidence" value="ECO:0000318"/>
    <property type="project" value="GO_Central"/>
</dbReference>
<dbReference type="EMBL" id="KI397513">
    <property type="protein sequence ID" value="ERM94258.1"/>
    <property type="molecule type" value="Genomic_DNA"/>
</dbReference>
<dbReference type="AlphaFoldDB" id="W1NFM8"/>
<sequence length="616" mass="69689">MFAPALLHTSQIHSPFSLFPGLSSFLSPLSLFPNPSKQKVKLGPILIDPTVFCNNPTISQSTVEELISHTGYEDYPYAWSSGYNCADPSLLLPNNLAYMLQSCVDSREGKLIHSLILKHIRKPVVFIDNNLINMYMKFGEFEIAQKVFDRMPERNIVSWTSLLNGYLKIGFHYEAICLFCDLARENVRPNSHTYVCLLNLCGKKLHFKLGLQIHACILKGNLCNLIVDSALVYFYSQCGDLMGAFQVFDRMPQKDSISWTTMISAYTNQGYGKDALYVFSQMQLFGFRPNEFTISCALKACGQEEALNNGKQLHAYIIKRVFKDDVFVGSSLVYMYSKCGRVSEARHVFNGMPRRNTVTWTSMVAGYAQNGFGKEAISLFRKMRSRRVIANDLTVVCILSACGLVESLDNGKEIHGQILKKFRERNIYIDSTLVWFYCRCGEYEYASKVLKDMPFRDVVSWTSIISGCALLGYGSEALKFLNDMLWEGIEPNQFTFSSAIKACAKLQALRHGKKLHAYANKTHALSNVYVGSALIGMYAKCGSMVDARRIFDMMEERNVVSWKVMMMGYARNGLFKEAMKLLYRMKEEGVEVDEFVMTTVLNACGEAQSERESVPS</sequence>
<dbReference type="GO" id="GO:1900865">
    <property type="term" value="P:chloroplast RNA modification"/>
    <property type="evidence" value="ECO:0007669"/>
    <property type="project" value="EnsemblPlants"/>
</dbReference>
<dbReference type="HOGENOM" id="CLU_002706_15_6_1"/>
<dbReference type="Pfam" id="PF01535">
    <property type="entry name" value="PPR"/>
    <property type="match status" value="4"/>
</dbReference>
<dbReference type="GO" id="GO:0003729">
    <property type="term" value="F:mRNA binding"/>
    <property type="evidence" value="ECO:0007669"/>
    <property type="project" value="EnsemblPlants"/>
</dbReference>
<feature type="repeat" description="PPR" evidence="2">
    <location>
        <begin position="558"/>
        <end position="592"/>
    </location>
</feature>
<proteinExistence type="predicted"/>
<accession>W1NFM8</accession>
<dbReference type="GO" id="GO:0009451">
    <property type="term" value="P:RNA modification"/>
    <property type="evidence" value="ECO:0000318"/>
    <property type="project" value="GO_Central"/>
</dbReference>
<feature type="repeat" description="PPR" evidence="2">
    <location>
        <begin position="155"/>
        <end position="189"/>
    </location>
</feature>
<feature type="repeat" description="PPR" evidence="2">
    <location>
        <begin position="457"/>
        <end position="491"/>
    </location>
</feature>
<organism evidence="3 4">
    <name type="scientific">Amborella trichopoda</name>
    <dbReference type="NCBI Taxonomy" id="13333"/>
    <lineage>
        <taxon>Eukaryota</taxon>
        <taxon>Viridiplantae</taxon>
        <taxon>Streptophyta</taxon>
        <taxon>Embryophyta</taxon>
        <taxon>Tracheophyta</taxon>
        <taxon>Spermatophyta</taxon>
        <taxon>Magnoliopsida</taxon>
        <taxon>Amborellales</taxon>
        <taxon>Amborellaceae</taxon>
        <taxon>Amborella</taxon>
    </lineage>
</organism>
<dbReference type="Proteomes" id="UP000017836">
    <property type="component" value="Unassembled WGS sequence"/>
</dbReference>
<dbReference type="InterPro" id="IPR002885">
    <property type="entry name" value="PPR_rpt"/>
</dbReference>
<dbReference type="Gene3D" id="1.25.40.10">
    <property type="entry name" value="Tetratricopeptide repeat domain"/>
    <property type="match status" value="4"/>
</dbReference>